<evidence type="ECO:0000256" key="6">
    <source>
        <dbReference type="ARBA" id="ARBA00012595"/>
    </source>
</evidence>
<evidence type="ECO:0000256" key="16">
    <source>
        <dbReference type="RuleBase" id="RU361134"/>
    </source>
</evidence>
<comment type="similarity">
    <text evidence="4 15">Belongs to the glycosyl hydrolase 13 family.</text>
</comment>
<proteinExistence type="inferred from homology"/>
<evidence type="ECO:0000256" key="13">
    <source>
        <dbReference type="ARBA" id="ARBA00023277"/>
    </source>
</evidence>
<evidence type="ECO:0000259" key="19">
    <source>
        <dbReference type="SMART" id="SM00642"/>
    </source>
</evidence>
<name>A0A1J1IX71_9DIPT</name>
<dbReference type="PANTHER" id="PTHR43447">
    <property type="entry name" value="ALPHA-AMYLASE"/>
    <property type="match status" value="1"/>
</dbReference>
<dbReference type="SMART" id="SM00642">
    <property type="entry name" value="Aamy"/>
    <property type="match status" value="1"/>
</dbReference>
<dbReference type="InterPro" id="IPR006048">
    <property type="entry name" value="A-amylase/branching_C"/>
</dbReference>
<evidence type="ECO:0000256" key="3">
    <source>
        <dbReference type="ARBA" id="ARBA00001923"/>
    </source>
</evidence>
<dbReference type="InterPro" id="IPR006046">
    <property type="entry name" value="Alpha_amylase"/>
</dbReference>
<keyword evidence="10" id="KW-0106">Calcium</keyword>
<feature type="signal peptide" evidence="17">
    <location>
        <begin position="1"/>
        <end position="18"/>
    </location>
</feature>
<dbReference type="PRINTS" id="PR00110">
    <property type="entry name" value="ALPHAAMYLASE"/>
</dbReference>
<evidence type="ECO:0000256" key="4">
    <source>
        <dbReference type="ARBA" id="ARBA00008061"/>
    </source>
</evidence>
<keyword evidence="11" id="KW-1015">Disulfide bond</keyword>
<dbReference type="GO" id="GO:0046872">
    <property type="term" value="F:metal ion binding"/>
    <property type="evidence" value="ECO:0007669"/>
    <property type="project" value="UniProtKB-KW"/>
</dbReference>
<evidence type="ECO:0000256" key="12">
    <source>
        <dbReference type="ARBA" id="ARBA00023214"/>
    </source>
</evidence>
<dbReference type="SMART" id="SM00632">
    <property type="entry name" value="Aamy_C"/>
    <property type="match status" value="1"/>
</dbReference>
<dbReference type="Gene3D" id="2.60.40.1180">
    <property type="entry name" value="Golgi alpha-mannosidase II"/>
    <property type="match status" value="1"/>
</dbReference>
<dbReference type="GO" id="GO:0005975">
    <property type="term" value="P:carbohydrate metabolic process"/>
    <property type="evidence" value="ECO:0007669"/>
    <property type="project" value="InterPro"/>
</dbReference>
<dbReference type="EMBL" id="CVRI01000063">
    <property type="protein sequence ID" value="CRL04751.1"/>
    <property type="molecule type" value="Genomic_DNA"/>
</dbReference>
<evidence type="ECO:0000256" key="7">
    <source>
        <dbReference type="ARBA" id="ARBA00022723"/>
    </source>
</evidence>
<evidence type="ECO:0000259" key="18">
    <source>
        <dbReference type="SMART" id="SM00632"/>
    </source>
</evidence>
<keyword evidence="8 17" id="KW-0732">Signal</keyword>
<evidence type="ECO:0000256" key="1">
    <source>
        <dbReference type="ARBA" id="ARBA00000548"/>
    </source>
</evidence>
<evidence type="ECO:0000256" key="9">
    <source>
        <dbReference type="ARBA" id="ARBA00022801"/>
    </source>
</evidence>
<dbReference type="InterPro" id="IPR017853">
    <property type="entry name" value="GH"/>
</dbReference>
<keyword evidence="13 16" id="KW-0119">Carbohydrate metabolism</keyword>
<dbReference type="Proteomes" id="UP000183832">
    <property type="component" value="Unassembled WGS sequence"/>
</dbReference>
<evidence type="ECO:0000256" key="14">
    <source>
        <dbReference type="ARBA" id="ARBA00023295"/>
    </source>
</evidence>
<keyword evidence="7" id="KW-0479">Metal-binding</keyword>
<evidence type="ECO:0000256" key="11">
    <source>
        <dbReference type="ARBA" id="ARBA00023157"/>
    </source>
</evidence>
<evidence type="ECO:0000256" key="10">
    <source>
        <dbReference type="ARBA" id="ARBA00022837"/>
    </source>
</evidence>
<dbReference type="OrthoDB" id="550577at2759"/>
<comment type="subunit">
    <text evidence="5">Monomer.</text>
</comment>
<dbReference type="STRING" id="568069.A0A1J1IX71"/>
<feature type="domain" description="Glycosyl hydrolase family 13 catalytic" evidence="19">
    <location>
        <begin position="29"/>
        <end position="390"/>
    </location>
</feature>
<dbReference type="EC" id="3.2.1.1" evidence="6 16"/>
<dbReference type="Gene3D" id="3.20.20.80">
    <property type="entry name" value="Glycosidases"/>
    <property type="match status" value="1"/>
</dbReference>
<evidence type="ECO:0000313" key="20">
    <source>
        <dbReference type="EMBL" id="CRL04751.1"/>
    </source>
</evidence>
<evidence type="ECO:0000256" key="17">
    <source>
        <dbReference type="SAM" id="SignalP"/>
    </source>
</evidence>
<comment type="catalytic activity">
    <reaction evidence="1 16">
        <text>Endohydrolysis of (1-&gt;4)-alpha-D-glucosidic linkages in polysaccharides containing three or more (1-&gt;4)-alpha-linked D-glucose units.</text>
        <dbReference type="EC" id="3.2.1.1"/>
    </reaction>
</comment>
<dbReference type="SUPFAM" id="SSF51445">
    <property type="entry name" value="(Trans)glycosidases"/>
    <property type="match status" value="1"/>
</dbReference>
<protein>
    <recommendedName>
        <fullName evidence="6 16">Alpha-amylase</fullName>
        <ecNumber evidence="6 16">3.2.1.1</ecNumber>
    </recommendedName>
</protein>
<dbReference type="InterPro" id="IPR006047">
    <property type="entry name" value="GH13_cat_dom"/>
</dbReference>
<dbReference type="Pfam" id="PF02806">
    <property type="entry name" value="Alpha-amylase_C"/>
    <property type="match status" value="1"/>
</dbReference>
<dbReference type="InterPro" id="IPR031319">
    <property type="entry name" value="A-amylase_C"/>
</dbReference>
<keyword evidence="14 16" id="KW-0326">Glycosidase</keyword>
<feature type="domain" description="Alpha-amylase C-terminal" evidence="18">
    <location>
        <begin position="399"/>
        <end position="488"/>
    </location>
</feature>
<dbReference type="AlphaFoldDB" id="A0A1J1IX71"/>
<comment type="cofactor">
    <cofactor evidence="2">
        <name>Ca(2+)</name>
        <dbReference type="ChEBI" id="CHEBI:29108"/>
    </cofactor>
</comment>
<sequence length="489" mass="55320">MKLLTILLVIYGFVFASAYHNPHWFVGRSVIVHLFEWKWVDIARECETFLAPNGYAGVQLSPPNENFLETINNRPWSERYQPMSYKLITRSGNEAAFADMTRRCNAVGVRIYPDIVVNHMSGMSGVGVAGSYGNAETGDFPGVPYTPEDFNFPRCTMDWNDPPTLRNCEIYGLRDLNQTRENVRGAIVDYLNHLIDLGVAGFRVDIMKHMWPSDLEVIWGRLKNLNVNYGFPANSRPFVVGEVYDDQVIKGSDFWHLGTTTEFRFPNAIAKSFRGQDSLKWLQSFGEGWSFHPSQYALSFVTNHDTQREGLFSYKEGRLYKMAVAFHLAWPYGIPRIMSSFYFNERTQGPPHDGNYNLVSPTFGSNGECNDGKWVCEHRWYQTRNMVAFRNTVQGTVVNNWWDNGDNQIAFSRGNRGFIVFNGQYRVDLNANLQTGLPAGIYCDLASGSKELTSCTGGTVTVSSNGFASIYLSSEAPEGYIAIHVNARV</sequence>
<gene>
    <name evidence="20" type="ORF">CLUMA_CG017811</name>
</gene>
<dbReference type="SUPFAM" id="SSF51011">
    <property type="entry name" value="Glycosyl hydrolase domain"/>
    <property type="match status" value="1"/>
</dbReference>
<comment type="cofactor">
    <cofactor evidence="3">
        <name>chloride</name>
        <dbReference type="ChEBI" id="CHEBI:17996"/>
    </cofactor>
</comment>
<dbReference type="Pfam" id="PF00128">
    <property type="entry name" value="Alpha-amylase"/>
    <property type="match status" value="1"/>
</dbReference>
<evidence type="ECO:0000256" key="2">
    <source>
        <dbReference type="ARBA" id="ARBA00001913"/>
    </source>
</evidence>
<evidence type="ECO:0000313" key="21">
    <source>
        <dbReference type="Proteomes" id="UP000183832"/>
    </source>
</evidence>
<evidence type="ECO:0000256" key="15">
    <source>
        <dbReference type="RuleBase" id="RU003615"/>
    </source>
</evidence>
<feature type="chain" id="PRO_5012272446" description="Alpha-amylase" evidence="17">
    <location>
        <begin position="19"/>
        <end position="489"/>
    </location>
</feature>
<dbReference type="CDD" id="cd11317">
    <property type="entry name" value="AmyAc_bac_euk_AmyA"/>
    <property type="match status" value="1"/>
</dbReference>
<evidence type="ECO:0000256" key="5">
    <source>
        <dbReference type="ARBA" id="ARBA00011245"/>
    </source>
</evidence>
<accession>A0A1J1IX71</accession>
<dbReference type="InterPro" id="IPR013780">
    <property type="entry name" value="Glyco_hydro_b"/>
</dbReference>
<keyword evidence="9 16" id="KW-0378">Hydrolase</keyword>
<keyword evidence="21" id="KW-1185">Reference proteome</keyword>
<dbReference type="GO" id="GO:0004556">
    <property type="term" value="F:alpha-amylase activity"/>
    <property type="evidence" value="ECO:0007669"/>
    <property type="project" value="UniProtKB-UniRule"/>
</dbReference>
<reference evidence="20 21" key="1">
    <citation type="submission" date="2015-04" db="EMBL/GenBank/DDBJ databases">
        <authorList>
            <person name="Syromyatnikov M.Y."/>
            <person name="Popov V.N."/>
        </authorList>
    </citation>
    <scope>NUCLEOTIDE SEQUENCE [LARGE SCALE GENOMIC DNA]</scope>
</reference>
<organism evidence="20 21">
    <name type="scientific">Clunio marinus</name>
    <dbReference type="NCBI Taxonomy" id="568069"/>
    <lineage>
        <taxon>Eukaryota</taxon>
        <taxon>Metazoa</taxon>
        <taxon>Ecdysozoa</taxon>
        <taxon>Arthropoda</taxon>
        <taxon>Hexapoda</taxon>
        <taxon>Insecta</taxon>
        <taxon>Pterygota</taxon>
        <taxon>Neoptera</taxon>
        <taxon>Endopterygota</taxon>
        <taxon>Diptera</taxon>
        <taxon>Nematocera</taxon>
        <taxon>Chironomoidea</taxon>
        <taxon>Chironomidae</taxon>
        <taxon>Clunio</taxon>
    </lineage>
</organism>
<evidence type="ECO:0000256" key="8">
    <source>
        <dbReference type="ARBA" id="ARBA00022729"/>
    </source>
</evidence>
<keyword evidence="12" id="KW-0868">Chloride</keyword>